<gene>
    <name evidence="1" type="ORF">ABN611_07570</name>
</gene>
<proteinExistence type="predicted"/>
<dbReference type="AlphaFoldDB" id="A0AAU7TIE8"/>
<evidence type="ECO:0000313" key="1">
    <source>
        <dbReference type="EMBL" id="XBV26276.1"/>
    </source>
</evidence>
<organism evidence="1">
    <name type="scientific">Kribbella sp. HUAS MG21</name>
    <dbReference type="NCBI Taxonomy" id="3160966"/>
    <lineage>
        <taxon>Bacteria</taxon>
        <taxon>Bacillati</taxon>
        <taxon>Actinomycetota</taxon>
        <taxon>Actinomycetes</taxon>
        <taxon>Propionibacteriales</taxon>
        <taxon>Kribbellaceae</taxon>
        <taxon>Kribbella</taxon>
    </lineage>
</organism>
<dbReference type="RefSeq" id="WP_350279076.1">
    <property type="nucleotide sequence ID" value="NZ_CP158165.1"/>
</dbReference>
<protein>
    <submittedName>
        <fullName evidence="1">Uncharacterized protein</fullName>
    </submittedName>
</protein>
<reference evidence="1" key="1">
    <citation type="submission" date="2024-06" db="EMBL/GenBank/DDBJ databases">
        <title>Kribbella sp. strain HUAS MG21 genome sequences.</title>
        <authorList>
            <person name="Mo P."/>
        </authorList>
    </citation>
    <scope>NUCLEOTIDE SEQUENCE</scope>
    <source>
        <strain evidence="1">HUAS MG21</strain>
    </source>
</reference>
<name>A0AAU7TIE8_9ACTN</name>
<sequence>MTDRIEVDSTGVARAADACRIAGMNAGLELNRLLGALTREAVETAAGHDDYGRQITDGWVNSGAGSFTLYGKGIEEHLIARGDQMSSCGENAKATDDDAALQVRAADLGLTETATGWTMTPSQET</sequence>
<accession>A0AAU7TIE8</accession>
<dbReference type="EMBL" id="CP158165">
    <property type="protein sequence ID" value="XBV26276.1"/>
    <property type="molecule type" value="Genomic_DNA"/>
</dbReference>